<evidence type="ECO:0000259" key="10">
    <source>
        <dbReference type="SMART" id="SM00387"/>
    </source>
</evidence>
<dbReference type="Pfam" id="PF13796">
    <property type="entry name" value="Sensor"/>
    <property type="match status" value="1"/>
</dbReference>
<dbReference type="Pfam" id="PF02518">
    <property type="entry name" value="HATPase_c"/>
    <property type="match status" value="1"/>
</dbReference>
<evidence type="ECO:0000256" key="2">
    <source>
        <dbReference type="ARBA" id="ARBA00012438"/>
    </source>
</evidence>
<dbReference type="EC" id="2.7.13.3" evidence="2"/>
<dbReference type="InterPro" id="IPR011712">
    <property type="entry name" value="Sig_transdc_His_kin_sub3_dim/P"/>
</dbReference>
<keyword evidence="9" id="KW-1133">Transmembrane helix</keyword>
<dbReference type="InterPro" id="IPR050482">
    <property type="entry name" value="Sensor_HK_TwoCompSys"/>
</dbReference>
<comment type="caution">
    <text evidence="11">The sequence shown here is derived from an EMBL/GenBank/DDBJ whole genome shotgun (WGS) entry which is preliminary data.</text>
</comment>
<dbReference type="GO" id="GO:0000155">
    <property type="term" value="F:phosphorelay sensor kinase activity"/>
    <property type="evidence" value="ECO:0007669"/>
    <property type="project" value="InterPro"/>
</dbReference>
<dbReference type="Proteomes" id="UP000295157">
    <property type="component" value="Unassembled WGS sequence"/>
</dbReference>
<dbReference type="EMBL" id="SMJZ01000157">
    <property type="protein sequence ID" value="TDC01512.1"/>
    <property type="molecule type" value="Genomic_DNA"/>
</dbReference>
<evidence type="ECO:0000256" key="7">
    <source>
        <dbReference type="ARBA" id="ARBA00022840"/>
    </source>
</evidence>
<dbReference type="CDD" id="cd16917">
    <property type="entry name" value="HATPase_UhpB-NarQ-NarX-like"/>
    <property type="match status" value="1"/>
</dbReference>
<dbReference type="GO" id="GO:0046983">
    <property type="term" value="F:protein dimerization activity"/>
    <property type="evidence" value="ECO:0007669"/>
    <property type="project" value="InterPro"/>
</dbReference>
<feature type="domain" description="Histidine kinase/HSP90-like ATPase" evidence="10">
    <location>
        <begin position="333"/>
        <end position="423"/>
    </location>
</feature>
<feature type="transmembrane region" description="Helical" evidence="9">
    <location>
        <begin position="39"/>
        <end position="72"/>
    </location>
</feature>
<dbReference type="Gene3D" id="1.20.5.1930">
    <property type="match status" value="1"/>
</dbReference>
<dbReference type="Pfam" id="PF07730">
    <property type="entry name" value="HisKA_3"/>
    <property type="match status" value="1"/>
</dbReference>
<dbReference type="GO" id="GO:0016020">
    <property type="term" value="C:membrane"/>
    <property type="evidence" value="ECO:0007669"/>
    <property type="project" value="InterPro"/>
</dbReference>
<evidence type="ECO:0000313" key="12">
    <source>
        <dbReference type="Proteomes" id="UP000295157"/>
    </source>
</evidence>
<evidence type="ECO:0000256" key="5">
    <source>
        <dbReference type="ARBA" id="ARBA00022741"/>
    </source>
</evidence>
<dbReference type="InterPro" id="IPR025828">
    <property type="entry name" value="Put_sensor_dom"/>
</dbReference>
<evidence type="ECO:0000256" key="3">
    <source>
        <dbReference type="ARBA" id="ARBA00022553"/>
    </source>
</evidence>
<keyword evidence="12" id="KW-1185">Reference proteome</keyword>
<dbReference type="PANTHER" id="PTHR24421:SF10">
    <property type="entry name" value="NITRATE_NITRITE SENSOR PROTEIN NARQ"/>
    <property type="match status" value="1"/>
</dbReference>
<dbReference type="AlphaFoldDB" id="A0A4R4N5H7"/>
<keyword evidence="5" id="KW-0547">Nucleotide-binding</keyword>
<evidence type="ECO:0000256" key="6">
    <source>
        <dbReference type="ARBA" id="ARBA00022777"/>
    </source>
</evidence>
<evidence type="ECO:0000256" key="4">
    <source>
        <dbReference type="ARBA" id="ARBA00022679"/>
    </source>
</evidence>
<evidence type="ECO:0000256" key="8">
    <source>
        <dbReference type="ARBA" id="ARBA00023012"/>
    </source>
</evidence>
<sequence length="423" mass="44423">MPVNDPHEGDEPVRPWDPIVRGRATLDGLEQLVGGFGTAVLALLTLCGVIISALACVVGIGLLVLPTALRVLRALANRERARLSRSGPELIAADPVPDGLLAALKQPVTRRELCWVLCHASFGLALGLTGVSLPLNAVRDLTYPLWWQLPPPGDTAGAGMSLLAVNELFDAFLIALMGVGWVVLTLLVVPVAPRLQAWHGRRLLAAGPEADLALRVAQLTATRAAAVDAHAAELRRIERLLHDGTQNRIVAVTVMLGAARRAVAHDPAIAEAMLEDAQGAAEKALAELRGLVRSILPPVLEDRSLSDALTGLAAACPVPCEIDADLPGRCAVSVEATAYFVVAEALTNVARHSGAGRATVTVRRRDERLRLTISDNGRGGARERSGSGLAGIRHRTEAHDGTFALTSPPGGPTTLNVSLPCGL</sequence>
<dbReference type="GO" id="GO:0005524">
    <property type="term" value="F:ATP binding"/>
    <property type="evidence" value="ECO:0007669"/>
    <property type="project" value="UniProtKB-KW"/>
</dbReference>
<evidence type="ECO:0000256" key="1">
    <source>
        <dbReference type="ARBA" id="ARBA00000085"/>
    </source>
</evidence>
<accession>A0A4R4N5H7</accession>
<keyword evidence="3" id="KW-0597">Phosphoprotein</keyword>
<feature type="transmembrane region" description="Helical" evidence="9">
    <location>
        <begin position="171"/>
        <end position="192"/>
    </location>
</feature>
<dbReference type="RefSeq" id="WP_132337944.1">
    <property type="nucleotide sequence ID" value="NZ_SMJZ01000157.1"/>
</dbReference>
<keyword evidence="9" id="KW-0472">Membrane</keyword>
<dbReference type="PANTHER" id="PTHR24421">
    <property type="entry name" value="NITRATE/NITRITE SENSOR PROTEIN NARX-RELATED"/>
    <property type="match status" value="1"/>
</dbReference>
<keyword evidence="7" id="KW-0067">ATP-binding</keyword>
<keyword evidence="8" id="KW-0902">Two-component regulatory system</keyword>
<dbReference type="SUPFAM" id="SSF55874">
    <property type="entry name" value="ATPase domain of HSP90 chaperone/DNA topoisomerase II/histidine kinase"/>
    <property type="match status" value="1"/>
</dbReference>
<dbReference type="InterPro" id="IPR036890">
    <property type="entry name" value="HATPase_C_sf"/>
</dbReference>
<dbReference type="InterPro" id="IPR003594">
    <property type="entry name" value="HATPase_dom"/>
</dbReference>
<organism evidence="11 12">
    <name type="scientific">Nonomuraea longispora</name>
    <dbReference type="NCBI Taxonomy" id="1848320"/>
    <lineage>
        <taxon>Bacteria</taxon>
        <taxon>Bacillati</taxon>
        <taxon>Actinomycetota</taxon>
        <taxon>Actinomycetes</taxon>
        <taxon>Streptosporangiales</taxon>
        <taxon>Streptosporangiaceae</taxon>
        <taxon>Nonomuraea</taxon>
    </lineage>
</organism>
<reference evidence="11 12" key="1">
    <citation type="submission" date="2019-02" db="EMBL/GenBank/DDBJ databases">
        <title>Draft genome sequences of novel Actinobacteria.</title>
        <authorList>
            <person name="Sahin N."/>
            <person name="Ay H."/>
            <person name="Saygin H."/>
        </authorList>
    </citation>
    <scope>NUCLEOTIDE SEQUENCE [LARGE SCALE GENOMIC DNA]</scope>
    <source>
        <strain evidence="11 12">KC201</strain>
    </source>
</reference>
<evidence type="ECO:0000313" key="11">
    <source>
        <dbReference type="EMBL" id="TDC01512.1"/>
    </source>
</evidence>
<gene>
    <name evidence="11" type="ORF">E1267_31735</name>
</gene>
<dbReference type="Gene3D" id="3.30.565.10">
    <property type="entry name" value="Histidine kinase-like ATPase, C-terminal domain"/>
    <property type="match status" value="1"/>
</dbReference>
<keyword evidence="4" id="KW-0808">Transferase</keyword>
<dbReference type="OrthoDB" id="5241729at2"/>
<keyword evidence="9" id="KW-0812">Transmembrane</keyword>
<protein>
    <recommendedName>
        <fullName evidence="2">histidine kinase</fullName>
        <ecNumber evidence="2">2.7.13.3</ecNumber>
    </recommendedName>
</protein>
<name>A0A4R4N5H7_9ACTN</name>
<keyword evidence="6 11" id="KW-0418">Kinase</keyword>
<proteinExistence type="predicted"/>
<dbReference type="SMART" id="SM00387">
    <property type="entry name" value="HATPase_c"/>
    <property type="match status" value="1"/>
</dbReference>
<evidence type="ECO:0000256" key="9">
    <source>
        <dbReference type="SAM" id="Phobius"/>
    </source>
</evidence>
<comment type="catalytic activity">
    <reaction evidence="1">
        <text>ATP + protein L-histidine = ADP + protein N-phospho-L-histidine.</text>
        <dbReference type="EC" id="2.7.13.3"/>
    </reaction>
</comment>
<feature type="transmembrane region" description="Helical" evidence="9">
    <location>
        <begin position="113"/>
        <end position="135"/>
    </location>
</feature>